<evidence type="ECO:0000313" key="2">
    <source>
        <dbReference type="Proteomes" id="UP000735302"/>
    </source>
</evidence>
<accession>A0AAV3Y1F0</accession>
<proteinExistence type="predicted"/>
<sequence length="141" mass="16310">MLKIYSHAQLKCAAKRTSSWFGSGDPTGPRDSVQRCKTNKQMALSRRKELFCVVAVEKKIENTALSEIWSASYKHIKKTTWNILPLKTDLLKYKEKFLDYVRMTPDKYKTLLDLCAAGLEKMYTNFRQAISADERLLLALR</sequence>
<gene>
    <name evidence="1" type="ORF">PoB_000324500</name>
</gene>
<dbReference type="Proteomes" id="UP000735302">
    <property type="component" value="Unassembled WGS sequence"/>
</dbReference>
<comment type="caution">
    <text evidence="1">The sequence shown here is derived from an EMBL/GenBank/DDBJ whole genome shotgun (WGS) entry which is preliminary data.</text>
</comment>
<organism evidence="1 2">
    <name type="scientific">Plakobranchus ocellatus</name>
    <dbReference type="NCBI Taxonomy" id="259542"/>
    <lineage>
        <taxon>Eukaryota</taxon>
        <taxon>Metazoa</taxon>
        <taxon>Spiralia</taxon>
        <taxon>Lophotrochozoa</taxon>
        <taxon>Mollusca</taxon>
        <taxon>Gastropoda</taxon>
        <taxon>Heterobranchia</taxon>
        <taxon>Euthyneura</taxon>
        <taxon>Panpulmonata</taxon>
        <taxon>Sacoglossa</taxon>
        <taxon>Placobranchoidea</taxon>
        <taxon>Plakobranchidae</taxon>
        <taxon>Plakobranchus</taxon>
    </lineage>
</organism>
<evidence type="ECO:0000313" key="1">
    <source>
        <dbReference type="EMBL" id="GFN76739.1"/>
    </source>
</evidence>
<dbReference type="EMBL" id="BLXT01000407">
    <property type="protein sequence ID" value="GFN76739.1"/>
    <property type="molecule type" value="Genomic_DNA"/>
</dbReference>
<keyword evidence="2" id="KW-1185">Reference proteome</keyword>
<reference evidence="1 2" key="1">
    <citation type="journal article" date="2021" name="Elife">
        <title>Chloroplast acquisition without the gene transfer in kleptoplastic sea slugs, Plakobranchus ocellatus.</title>
        <authorList>
            <person name="Maeda T."/>
            <person name="Takahashi S."/>
            <person name="Yoshida T."/>
            <person name="Shimamura S."/>
            <person name="Takaki Y."/>
            <person name="Nagai Y."/>
            <person name="Toyoda A."/>
            <person name="Suzuki Y."/>
            <person name="Arimoto A."/>
            <person name="Ishii H."/>
            <person name="Satoh N."/>
            <person name="Nishiyama T."/>
            <person name="Hasebe M."/>
            <person name="Maruyama T."/>
            <person name="Minagawa J."/>
            <person name="Obokata J."/>
            <person name="Shigenobu S."/>
        </authorList>
    </citation>
    <scope>NUCLEOTIDE SEQUENCE [LARGE SCALE GENOMIC DNA]</scope>
</reference>
<dbReference type="AlphaFoldDB" id="A0AAV3Y1F0"/>
<protein>
    <submittedName>
        <fullName evidence="1">Uncharacterized protein</fullName>
    </submittedName>
</protein>
<name>A0AAV3Y1F0_9GAST</name>